<dbReference type="STRING" id="1802519.A2961_04120"/>
<keyword evidence="1" id="KW-1133">Transmembrane helix</keyword>
<keyword evidence="1" id="KW-0812">Transmembrane</keyword>
<protein>
    <submittedName>
        <fullName evidence="2">Uncharacterized protein</fullName>
    </submittedName>
</protein>
<accession>A0A1F8BDP7</accession>
<reference evidence="2 3" key="1">
    <citation type="journal article" date="2016" name="Nat. Commun.">
        <title>Thousands of microbial genomes shed light on interconnected biogeochemical processes in an aquifer system.</title>
        <authorList>
            <person name="Anantharaman K."/>
            <person name="Brown C.T."/>
            <person name="Hug L.A."/>
            <person name="Sharon I."/>
            <person name="Castelle C.J."/>
            <person name="Probst A.J."/>
            <person name="Thomas B.C."/>
            <person name="Singh A."/>
            <person name="Wilkins M.J."/>
            <person name="Karaoz U."/>
            <person name="Brodie E.L."/>
            <person name="Williams K.H."/>
            <person name="Hubbard S.S."/>
            <person name="Banfield J.F."/>
        </authorList>
    </citation>
    <scope>NUCLEOTIDE SEQUENCE [LARGE SCALE GENOMIC DNA]</scope>
</reference>
<gene>
    <name evidence="2" type="ORF">A2961_04120</name>
</gene>
<evidence type="ECO:0000256" key="1">
    <source>
        <dbReference type="SAM" id="Phobius"/>
    </source>
</evidence>
<dbReference type="Proteomes" id="UP000177082">
    <property type="component" value="Unassembled WGS sequence"/>
</dbReference>
<name>A0A1F8BDP7_9BACT</name>
<evidence type="ECO:0000313" key="2">
    <source>
        <dbReference type="EMBL" id="OGM61505.1"/>
    </source>
</evidence>
<feature type="transmembrane region" description="Helical" evidence="1">
    <location>
        <begin position="54"/>
        <end position="71"/>
    </location>
</feature>
<proteinExistence type="predicted"/>
<sequence>MKGVLSLFVILSLFLFGSYLLQLVFFGGAILVLMPISWVLELLKNLFGITGNDILLLIIVLAIIFFGYVIYQSGKERGIEESKIKKKYED</sequence>
<organism evidence="2 3">
    <name type="scientific">Candidatus Woesebacteria bacterium RIFCSPLOWO2_01_FULL_39_21</name>
    <dbReference type="NCBI Taxonomy" id="1802519"/>
    <lineage>
        <taxon>Bacteria</taxon>
        <taxon>Candidatus Woeseibacteriota</taxon>
    </lineage>
</organism>
<comment type="caution">
    <text evidence="2">The sequence shown here is derived from an EMBL/GenBank/DDBJ whole genome shotgun (WGS) entry which is preliminary data.</text>
</comment>
<evidence type="ECO:0000313" key="3">
    <source>
        <dbReference type="Proteomes" id="UP000177082"/>
    </source>
</evidence>
<dbReference type="AlphaFoldDB" id="A0A1F8BDP7"/>
<keyword evidence="1" id="KW-0472">Membrane</keyword>
<dbReference type="EMBL" id="MGHF01000037">
    <property type="protein sequence ID" value="OGM61505.1"/>
    <property type="molecule type" value="Genomic_DNA"/>
</dbReference>
<feature type="transmembrane region" description="Helical" evidence="1">
    <location>
        <begin position="7"/>
        <end position="34"/>
    </location>
</feature>